<dbReference type="GO" id="GO:0007200">
    <property type="term" value="P:phospholipase C-activating G protein-coupled receptor signaling pathway"/>
    <property type="evidence" value="ECO:0007669"/>
    <property type="project" value="TreeGrafter"/>
</dbReference>
<protein>
    <recommendedName>
        <fullName evidence="9">G-protein coupled receptors family 1 profile domain-containing protein</fullName>
    </recommendedName>
</protein>
<dbReference type="EMBL" id="JADWDJ010000001">
    <property type="protein sequence ID" value="KAG5285818.1"/>
    <property type="molecule type" value="Genomic_DNA"/>
</dbReference>
<evidence type="ECO:0000256" key="4">
    <source>
        <dbReference type="ARBA" id="ARBA00023180"/>
    </source>
</evidence>
<dbReference type="Proteomes" id="UP000823561">
    <property type="component" value="Chromosome 1"/>
</dbReference>
<feature type="transmembrane region" description="Helical" evidence="6">
    <location>
        <begin position="166"/>
        <end position="188"/>
    </location>
</feature>
<evidence type="ECO:0000256" key="2">
    <source>
        <dbReference type="ARBA" id="ARBA00023040"/>
    </source>
</evidence>
<evidence type="ECO:0000256" key="1">
    <source>
        <dbReference type="ARBA" id="ARBA00004141"/>
    </source>
</evidence>
<dbReference type="GO" id="GO:0035025">
    <property type="term" value="P:positive regulation of Rho protein signal transduction"/>
    <property type="evidence" value="ECO:0007669"/>
    <property type="project" value="TreeGrafter"/>
</dbReference>
<feature type="transmembrane region" description="Helical" evidence="6">
    <location>
        <begin position="248"/>
        <end position="266"/>
    </location>
</feature>
<feature type="transmembrane region" description="Helical" evidence="6">
    <location>
        <begin position="63"/>
        <end position="85"/>
    </location>
</feature>
<keyword evidence="6" id="KW-0472">Membrane</keyword>
<reference evidence="7 8" key="1">
    <citation type="submission" date="2020-10" db="EMBL/GenBank/DDBJ databases">
        <title>Chromosome-scale genome assembly of the Allis shad, Alosa alosa.</title>
        <authorList>
            <person name="Margot Z."/>
            <person name="Christophe K."/>
            <person name="Cabau C."/>
            <person name="Louis A."/>
            <person name="Berthelot C."/>
            <person name="Parey E."/>
            <person name="Roest Crollius H."/>
            <person name="Montfort J."/>
            <person name="Robinson-Rechavi M."/>
            <person name="Bucao C."/>
            <person name="Bouchez O."/>
            <person name="Gislard M."/>
            <person name="Lluch J."/>
            <person name="Milhes M."/>
            <person name="Lampietro C."/>
            <person name="Lopez Roques C."/>
            <person name="Donnadieu C."/>
            <person name="Braasch I."/>
            <person name="Desvignes T."/>
            <person name="Postlethwait J."/>
            <person name="Bobe J."/>
            <person name="Guiguen Y."/>
        </authorList>
    </citation>
    <scope>NUCLEOTIDE SEQUENCE [LARGE SCALE GENOMIC DNA]</scope>
    <source>
        <strain evidence="7">M-15738</strain>
        <tissue evidence="7">Blood</tissue>
    </source>
</reference>
<keyword evidence="3" id="KW-0675">Receptor</keyword>
<keyword evidence="6" id="KW-0812">Transmembrane</keyword>
<evidence type="ECO:0000313" key="7">
    <source>
        <dbReference type="EMBL" id="KAG5285818.1"/>
    </source>
</evidence>
<dbReference type="PANTHER" id="PTHR24232:SF85">
    <property type="entry name" value="G-PROTEIN COUPLED RECEPTOR 4"/>
    <property type="match status" value="1"/>
</dbReference>
<comment type="subcellular location">
    <subcellularLocation>
        <location evidence="1">Membrane</location>
        <topology evidence="1">Multi-pass membrane protein</topology>
    </subcellularLocation>
</comment>
<evidence type="ECO:0000256" key="5">
    <source>
        <dbReference type="ARBA" id="ARBA00023224"/>
    </source>
</evidence>
<feature type="transmembrane region" description="Helical" evidence="6">
    <location>
        <begin position="209"/>
        <end position="228"/>
    </location>
</feature>
<keyword evidence="4" id="KW-0325">Glycoprotein</keyword>
<keyword evidence="5" id="KW-0807">Transducer</keyword>
<accession>A0AAV6HEN4</accession>
<feature type="transmembrane region" description="Helical" evidence="6">
    <location>
        <begin position="33"/>
        <end position="51"/>
    </location>
</feature>
<feature type="transmembrane region" description="Helical" evidence="6">
    <location>
        <begin position="91"/>
        <end position="109"/>
    </location>
</feature>
<evidence type="ECO:0000256" key="6">
    <source>
        <dbReference type="SAM" id="Phobius"/>
    </source>
</evidence>
<dbReference type="SUPFAM" id="SSF81321">
    <property type="entry name" value="Family A G protein-coupled receptor-like"/>
    <property type="match status" value="1"/>
</dbReference>
<evidence type="ECO:0000256" key="3">
    <source>
        <dbReference type="ARBA" id="ARBA00023170"/>
    </source>
</evidence>
<dbReference type="PANTHER" id="PTHR24232">
    <property type="entry name" value="G-PROTEIN COUPLED RECEPTOR"/>
    <property type="match status" value="1"/>
</dbReference>
<dbReference type="AlphaFoldDB" id="A0AAV6HEN4"/>
<feature type="transmembrane region" description="Helical" evidence="6">
    <location>
        <begin position="139"/>
        <end position="160"/>
    </location>
</feature>
<keyword evidence="8" id="KW-1185">Reference proteome</keyword>
<comment type="caution">
    <text evidence="7">The sequence shown here is derived from an EMBL/GenBank/DDBJ whole genome shotgun (WGS) entry which is preliminary data.</text>
</comment>
<dbReference type="Gene3D" id="1.20.1070.10">
    <property type="entry name" value="Rhodopsin 7-helix transmembrane proteins"/>
    <property type="match status" value="1"/>
</dbReference>
<keyword evidence="2" id="KW-0297">G-protein coupled receptor</keyword>
<organism evidence="7 8">
    <name type="scientific">Alosa alosa</name>
    <name type="common">allis shad</name>
    <dbReference type="NCBI Taxonomy" id="278164"/>
    <lineage>
        <taxon>Eukaryota</taxon>
        <taxon>Metazoa</taxon>
        <taxon>Chordata</taxon>
        <taxon>Craniata</taxon>
        <taxon>Vertebrata</taxon>
        <taxon>Euteleostomi</taxon>
        <taxon>Actinopterygii</taxon>
        <taxon>Neopterygii</taxon>
        <taxon>Teleostei</taxon>
        <taxon>Clupei</taxon>
        <taxon>Clupeiformes</taxon>
        <taxon>Clupeoidei</taxon>
        <taxon>Clupeidae</taxon>
        <taxon>Alosa</taxon>
    </lineage>
</organism>
<name>A0AAV6HEN4_9TELE</name>
<evidence type="ECO:0000313" key="8">
    <source>
        <dbReference type="Proteomes" id="UP000823561"/>
    </source>
</evidence>
<dbReference type="GO" id="GO:0005886">
    <property type="term" value="C:plasma membrane"/>
    <property type="evidence" value="ECO:0007669"/>
    <property type="project" value="TreeGrafter"/>
</dbReference>
<dbReference type="GO" id="GO:0004930">
    <property type="term" value="F:G protein-coupled receptor activity"/>
    <property type="evidence" value="ECO:0007669"/>
    <property type="project" value="UniProtKB-KW"/>
</dbReference>
<evidence type="ECO:0008006" key="9">
    <source>
        <dbReference type="Google" id="ProtNLM"/>
    </source>
</evidence>
<sequence length="287" mass="32508">MCFINESSPESDMETLYRCAGAHYVRLYLVGESMYLLLGSPLHIYFIWLVVTQHATISKFYAMNVALCELVFSLTVVVGNSAYLSTRHHCLLYMVLPSYAFIFSACPLFQSLICMERYLAVVHPLIYLKYKTLRHKMTCTALVGVVIGGFTAAEIVYTPHFLIREFAILFVILLSIDVFCSLSVLWALKRPSPGEGEGQKDCMNVMKKSAFKTIMVIQAITFCDHIFVTVMGLCGGFSEDDWICTVDIINTFVFALCGFVQPLLYLQKMRKLPCAKERHDAESRELS</sequence>
<proteinExistence type="predicted"/>
<gene>
    <name evidence="7" type="ORF">AALO_G00007790</name>
</gene>
<keyword evidence="6" id="KW-1133">Transmembrane helix</keyword>